<reference evidence="2" key="1">
    <citation type="journal article" date="2019" name="Int. J. Syst. Evol. Microbiol.">
        <title>The Global Catalogue of Microorganisms (GCM) 10K type strain sequencing project: providing services to taxonomists for standard genome sequencing and annotation.</title>
        <authorList>
            <consortium name="The Broad Institute Genomics Platform"/>
            <consortium name="The Broad Institute Genome Sequencing Center for Infectious Disease"/>
            <person name="Wu L."/>
            <person name="Ma J."/>
        </authorList>
    </citation>
    <scope>NUCLEOTIDE SEQUENCE [LARGE SCALE GENOMIC DNA]</scope>
    <source>
        <strain evidence="2">JCM 4816</strain>
    </source>
</reference>
<comment type="caution">
    <text evidence="1">The sequence shown here is derived from an EMBL/GenBank/DDBJ whole genome shotgun (WGS) entry which is preliminary data.</text>
</comment>
<dbReference type="EMBL" id="BAAAXF010000036">
    <property type="protein sequence ID" value="GAA3498096.1"/>
    <property type="molecule type" value="Genomic_DNA"/>
</dbReference>
<keyword evidence="2" id="KW-1185">Reference proteome</keyword>
<accession>A0ABP6TS04</accession>
<evidence type="ECO:0000313" key="2">
    <source>
        <dbReference type="Proteomes" id="UP001501455"/>
    </source>
</evidence>
<organism evidence="1 2">
    <name type="scientific">Streptomyces prasinosporus</name>
    <dbReference type="NCBI Taxonomy" id="68256"/>
    <lineage>
        <taxon>Bacteria</taxon>
        <taxon>Bacillati</taxon>
        <taxon>Actinomycetota</taxon>
        <taxon>Actinomycetes</taxon>
        <taxon>Kitasatosporales</taxon>
        <taxon>Streptomycetaceae</taxon>
        <taxon>Streptomyces</taxon>
        <taxon>Streptomyces albogriseolus group</taxon>
    </lineage>
</organism>
<dbReference type="Proteomes" id="UP001501455">
    <property type="component" value="Unassembled WGS sequence"/>
</dbReference>
<protein>
    <recommendedName>
        <fullName evidence="3">Transposase</fullName>
    </recommendedName>
</protein>
<evidence type="ECO:0008006" key="3">
    <source>
        <dbReference type="Google" id="ProtNLM"/>
    </source>
</evidence>
<proteinExistence type="predicted"/>
<name>A0ABP6TS04_9ACTN</name>
<evidence type="ECO:0000313" key="1">
    <source>
        <dbReference type="EMBL" id="GAA3498096.1"/>
    </source>
</evidence>
<sequence length="67" mass="7255">MGPAVDGLVARALEPLDEVVLEFVAGMVGTEVHAHGSECDTCAPGWLRRVSHRKDVTKTTEPQENLK</sequence>
<gene>
    <name evidence="1" type="ORF">GCM10019016_051990</name>
</gene>